<accession>A0AAV5T478</accession>
<dbReference type="AlphaFoldDB" id="A0AAV5T478"/>
<protein>
    <submittedName>
        <fullName evidence="2">Uncharacterized protein</fullName>
    </submittedName>
</protein>
<evidence type="ECO:0000313" key="3">
    <source>
        <dbReference type="Proteomes" id="UP001432027"/>
    </source>
</evidence>
<dbReference type="Proteomes" id="UP001432027">
    <property type="component" value="Unassembled WGS sequence"/>
</dbReference>
<name>A0AAV5T478_9BILA</name>
<proteinExistence type="predicted"/>
<feature type="compositionally biased region" description="Low complexity" evidence="1">
    <location>
        <begin position="498"/>
        <end position="507"/>
    </location>
</feature>
<dbReference type="EMBL" id="BTSX01000003">
    <property type="protein sequence ID" value="GMS87643.1"/>
    <property type="molecule type" value="Genomic_DNA"/>
</dbReference>
<feature type="compositionally biased region" description="Basic and acidic residues" evidence="1">
    <location>
        <begin position="315"/>
        <end position="334"/>
    </location>
</feature>
<comment type="caution">
    <text evidence="2">The sequence shown here is derived from an EMBL/GenBank/DDBJ whole genome shotgun (WGS) entry which is preliminary data.</text>
</comment>
<sequence length="515" mass="56487">MLKVFNAGGMRKDLLTVMEWNYSTERRLLAIDWAEYYPVANAEVDYLSDSDFEFDRDEDDDAVVARDQHESAVENEFNAFRSHLHVIQNQVPNAAQSRAAAVAAGFVSATAHYDNEDAEDPASENEDEQVRETAEAAVQRIIADEKAEADIACRVRQRLLDSPIRLSSDSDEDGDFLGVYQRDISRINGMYARLDNLRGEISAVYGRRRVAIAAARETADAELAAIRERRRAESAEVRQRRRSAIAAIRASSREEITEIQDRLQAEYATRAAALGVPERPRLIYDGSPDRFSVPSITSFSTISSVSSFHWDSDDDQHSPVRRERQDRAPSDASARYREMISRISRMRESLRAEGLGGMRGAGQAAVAAPVPDATSAAGGQQRGRVRSDSESDTIHAIQPPPARRYSRAALRAALALSSSSEDEAIAAAAAAPAANRRRRRPVNDADSDSQPPPVRRRLTRGDNHTTAADRREAASAAPGGDNNPTAAFVGVQTRRRAAAAATSSSRSNRGPRTAQ</sequence>
<keyword evidence="3" id="KW-1185">Reference proteome</keyword>
<feature type="compositionally biased region" description="Basic and acidic residues" evidence="1">
    <location>
        <begin position="459"/>
        <end position="473"/>
    </location>
</feature>
<feature type="region of interest" description="Disordered" evidence="1">
    <location>
        <begin position="366"/>
        <end position="403"/>
    </location>
</feature>
<feature type="compositionally biased region" description="Low complexity" evidence="1">
    <location>
        <begin position="366"/>
        <end position="378"/>
    </location>
</feature>
<evidence type="ECO:0000313" key="2">
    <source>
        <dbReference type="EMBL" id="GMS87643.1"/>
    </source>
</evidence>
<gene>
    <name evidence="2" type="ORF">PENTCL1PPCAC_9818</name>
</gene>
<organism evidence="2 3">
    <name type="scientific">Pristionchus entomophagus</name>
    <dbReference type="NCBI Taxonomy" id="358040"/>
    <lineage>
        <taxon>Eukaryota</taxon>
        <taxon>Metazoa</taxon>
        <taxon>Ecdysozoa</taxon>
        <taxon>Nematoda</taxon>
        <taxon>Chromadorea</taxon>
        <taxon>Rhabditida</taxon>
        <taxon>Rhabditina</taxon>
        <taxon>Diplogasteromorpha</taxon>
        <taxon>Diplogasteroidea</taxon>
        <taxon>Neodiplogasteridae</taxon>
        <taxon>Pristionchus</taxon>
    </lineage>
</organism>
<evidence type="ECO:0000256" key="1">
    <source>
        <dbReference type="SAM" id="MobiDB-lite"/>
    </source>
</evidence>
<feature type="region of interest" description="Disordered" evidence="1">
    <location>
        <begin position="307"/>
        <end position="334"/>
    </location>
</feature>
<feature type="region of interest" description="Disordered" evidence="1">
    <location>
        <begin position="427"/>
        <end position="515"/>
    </location>
</feature>
<reference evidence="2" key="1">
    <citation type="submission" date="2023-10" db="EMBL/GenBank/DDBJ databases">
        <title>Genome assembly of Pristionchus species.</title>
        <authorList>
            <person name="Yoshida K."/>
            <person name="Sommer R.J."/>
        </authorList>
    </citation>
    <scope>NUCLEOTIDE SEQUENCE</scope>
    <source>
        <strain evidence="2">RS0144</strain>
    </source>
</reference>